<dbReference type="Gene3D" id="3.30.70.100">
    <property type="match status" value="1"/>
</dbReference>
<dbReference type="PROSITE" id="PS51725">
    <property type="entry name" value="ABM"/>
    <property type="match status" value="1"/>
</dbReference>
<dbReference type="Proteomes" id="UP000812013">
    <property type="component" value="Unassembled WGS sequence"/>
</dbReference>
<dbReference type="InterPro" id="IPR011008">
    <property type="entry name" value="Dimeric_a/b-barrel"/>
</dbReference>
<proteinExistence type="predicted"/>
<dbReference type="Pfam" id="PF04486">
    <property type="entry name" value="SchA_CurD"/>
    <property type="match status" value="1"/>
</dbReference>
<dbReference type="SUPFAM" id="SSF54909">
    <property type="entry name" value="Dimeric alpha+beta barrel"/>
    <property type="match status" value="1"/>
</dbReference>
<dbReference type="RefSeq" id="WP_219668878.1">
    <property type="nucleotide sequence ID" value="NZ_WTFF01000161.1"/>
</dbReference>
<dbReference type="InterPro" id="IPR007575">
    <property type="entry name" value="SchA_CurD-like"/>
</dbReference>
<evidence type="ECO:0000313" key="3">
    <source>
        <dbReference type="Proteomes" id="UP000812013"/>
    </source>
</evidence>
<reference evidence="2 3" key="1">
    <citation type="submission" date="2019-12" db="EMBL/GenBank/DDBJ databases">
        <title>Genome sequence of Streptomyces bambusae.</title>
        <authorList>
            <person name="Bansal K."/>
            <person name="Choksket S."/>
            <person name="Korpole S."/>
            <person name="Patil P.B."/>
        </authorList>
    </citation>
    <scope>NUCLEOTIDE SEQUENCE [LARGE SCALE GENOMIC DNA]</scope>
    <source>
        <strain evidence="2 3">SK60</strain>
    </source>
</reference>
<accession>A0ABS6ZAY8</accession>
<comment type="caution">
    <text evidence="2">The sequence shown here is derived from an EMBL/GenBank/DDBJ whole genome shotgun (WGS) entry which is preliminary data.</text>
</comment>
<sequence>MTTTLSERVSQSAFDGSMLRVVFLCDLHEGTQQQFFDAYEQMRHQVAKVPGHISDQLCQSFENPSQWLITSEWESAPHYLAWVNSDDHIAQVRPLSVCMRSNKALKFTVLRETGLRESGRPVIAQLQSAPRLGEGVVRHALTFTVKPGAEKKVAELLANYAAPKARVDAQTRLARTTLFMHGNRVVRTVEIEGDLMAGLRHVAKQPEIRAVEEAMNPYLEVDRNLDDPESARMFFMRAALPAVHHIAAHGADGGEAADVHRHALFYPARPGCGTAVARFLARQDELAAQDPDNPVRSSCIFQRDDVVVRMLDVRGPLAAADPDLAFGVRGPRKAKVLARLLDVPAAPAAHLVDRYAMTLVTDRRAPAE</sequence>
<feature type="domain" description="ABM" evidence="1">
    <location>
        <begin position="19"/>
        <end position="107"/>
    </location>
</feature>
<evidence type="ECO:0000313" key="2">
    <source>
        <dbReference type="EMBL" id="MBW5484398.1"/>
    </source>
</evidence>
<evidence type="ECO:0000259" key="1">
    <source>
        <dbReference type="PROSITE" id="PS51725"/>
    </source>
</evidence>
<protein>
    <submittedName>
        <fullName evidence="2">TcmI family type II polyketide cyclase</fullName>
    </submittedName>
</protein>
<organism evidence="2 3">
    <name type="scientific">Streptomyces bambusae</name>
    <dbReference type="NCBI Taxonomy" id="1550616"/>
    <lineage>
        <taxon>Bacteria</taxon>
        <taxon>Bacillati</taxon>
        <taxon>Actinomycetota</taxon>
        <taxon>Actinomycetes</taxon>
        <taxon>Kitasatosporales</taxon>
        <taxon>Streptomycetaceae</taxon>
        <taxon>Streptomyces</taxon>
    </lineage>
</organism>
<dbReference type="Pfam" id="PF03992">
    <property type="entry name" value="ABM"/>
    <property type="match status" value="1"/>
</dbReference>
<dbReference type="EMBL" id="WTFF01000161">
    <property type="protein sequence ID" value="MBW5484398.1"/>
    <property type="molecule type" value="Genomic_DNA"/>
</dbReference>
<name>A0ABS6ZAY8_9ACTN</name>
<keyword evidence="3" id="KW-1185">Reference proteome</keyword>
<gene>
    <name evidence="2" type="ORF">GPJ59_21570</name>
</gene>
<dbReference type="InterPro" id="IPR007138">
    <property type="entry name" value="ABM_dom"/>
</dbReference>